<accession>A0A8S1RDM3</accession>
<dbReference type="Proteomes" id="UP000692954">
    <property type="component" value="Unassembled WGS sequence"/>
</dbReference>
<proteinExistence type="predicted"/>
<reference evidence="1" key="1">
    <citation type="submission" date="2021-01" db="EMBL/GenBank/DDBJ databases">
        <authorList>
            <consortium name="Genoscope - CEA"/>
            <person name="William W."/>
        </authorList>
    </citation>
    <scope>NUCLEOTIDE SEQUENCE</scope>
</reference>
<name>A0A8S1RDM3_9CILI</name>
<keyword evidence="2" id="KW-1185">Reference proteome</keyword>
<evidence type="ECO:0000313" key="1">
    <source>
        <dbReference type="EMBL" id="CAD8125362.1"/>
    </source>
</evidence>
<organism evidence="1 2">
    <name type="scientific">Paramecium sonneborni</name>
    <dbReference type="NCBI Taxonomy" id="65129"/>
    <lineage>
        <taxon>Eukaryota</taxon>
        <taxon>Sar</taxon>
        <taxon>Alveolata</taxon>
        <taxon>Ciliophora</taxon>
        <taxon>Intramacronucleata</taxon>
        <taxon>Oligohymenophorea</taxon>
        <taxon>Peniculida</taxon>
        <taxon>Parameciidae</taxon>
        <taxon>Paramecium</taxon>
    </lineage>
</organism>
<dbReference type="AlphaFoldDB" id="A0A8S1RDM3"/>
<protein>
    <submittedName>
        <fullName evidence="1">Uncharacterized protein</fullName>
    </submittedName>
</protein>
<dbReference type="EMBL" id="CAJJDN010000158">
    <property type="protein sequence ID" value="CAD8125362.1"/>
    <property type="molecule type" value="Genomic_DNA"/>
</dbReference>
<dbReference type="OrthoDB" id="307956at2759"/>
<comment type="caution">
    <text evidence="1">The sequence shown here is derived from an EMBL/GenBank/DDBJ whole genome shotgun (WGS) entry which is preliminary data.</text>
</comment>
<evidence type="ECO:0000313" key="2">
    <source>
        <dbReference type="Proteomes" id="UP000692954"/>
    </source>
</evidence>
<gene>
    <name evidence="1" type="ORF">PSON_ATCC_30995.1.T1580085</name>
</gene>
<sequence>MNLFQKLKYILRSIFSSTQTPEKESKDKEYEETSQIIASLRKHFQSLEKNNKEPIRLILLKKLIELKNKNRYPRQHNSTIKQMQLVFPQQTTNYINITQQKQHPPISTPTFHNQNFDTQNYFVKQHIPQFMMEQQLQQPYESQDQQTFFHQNQLKINISLESISFSSQQSHFTFGQNSFGSQMLQQSLLNPKEQQTKYGYNNNMDCKNYSQCEAQKGYRPKPKLFIFPDIIEDIQESTILTEQQFSNTKETL</sequence>